<dbReference type="EC" id="3.1.4.-" evidence="7"/>
<comment type="caution">
    <text evidence="7">The sequence shown here is derived from an EMBL/GenBank/DDBJ whole genome shotgun (WGS) entry which is preliminary data.</text>
</comment>
<dbReference type="GO" id="GO:0046872">
    <property type="term" value="F:metal ion binding"/>
    <property type="evidence" value="ECO:0007669"/>
    <property type="project" value="UniProtKB-KW"/>
</dbReference>
<evidence type="ECO:0000256" key="1">
    <source>
        <dbReference type="ARBA" id="ARBA00001946"/>
    </source>
</evidence>
<protein>
    <submittedName>
        <fullName evidence="7">Ribonuclease, Rne/Rng family</fullName>
        <ecNumber evidence="7">3.1.4.-</ecNumber>
    </submittedName>
</protein>
<keyword evidence="2" id="KW-0479">Metal-binding</keyword>
<dbReference type="InterPro" id="IPR019307">
    <property type="entry name" value="RNA-bd_AU-1/RNase_E/G"/>
</dbReference>
<keyword evidence="3 7" id="KW-0378">Hydrolase</keyword>
<dbReference type="InterPro" id="IPR004659">
    <property type="entry name" value="RNase_E/G"/>
</dbReference>
<feature type="domain" description="RNA-binding protein AU-1/Ribonuclease E/G" evidence="6">
    <location>
        <begin position="309"/>
        <end position="360"/>
    </location>
</feature>
<name>C4GB79_9FIRM</name>
<dbReference type="EMBL" id="ACIP02000002">
    <property type="protein sequence ID" value="EEP28372.1"/>
    <property type="molecule type" value="Genomic_DNA"/>
</dbReference>
<evidence type="ECO:0000313" key="7">
    <source>
        <dbReference type="EMBL" id="EEP28372.1"/>
    </source>
</evidence>
<dbReference type="STRING" id="626523.GCWU000342_01180"/>
<organism evidence="7 8">
    <name type="scientific">Shuttleworthella satelles DSM 14600</name>
    <dbReference type="NCBI Taxonomy" id="626523"/>
    <lineage>
        <taxon>Bacteria</taxon>
        <taxon>Bacillati</taxon>
        <taxon>Bacillota</taxon>
        <taxon>Clostridia</taxon>
        <taxon>Lachnospirales</taxon>
        <taxon>Lachnospiraceae</taxon>
        <taxon>Shuttleworthella</taxon>
    </lineage>
</organism>
<evidence type="ECO:0000256" key="2">
    <source>
        <dbReference type="ARBA" id="ARBA00022723"/>
    </source>
</evidence>
<dbReference type="Proteomes" id="UP000003494">
    <property type="component" value="Unassembled WGS sequence"/>
</dbReference>
<dbReference type="PANTHER" id="PTHR30001:SF0">
    <property type="entry name" value="RIBONUCLEASE G"/>
    <property type="match status" value="1"/>
</dbReference>
<dbReference type="eggNOG" id="COG1530">
    <property type="taxonomic scope" value="Bacteria"/>
</dbReference>
<dbReference type="Gene3D" id="2.40.50.140">
    <property type="entry name" value="Nucleic acid-binding proteins"/>
    <property type="match status" value="1"/>
</dbReference>
<keyword evidence="5" id="KW-0694">RNA-binding</keyword>
<keyword evidence="8" id="KW-1185">Reference proteome</keyword>
<comment type="cofactor">
    <cofactor evidence="1">
        <name>Mg(2+)</name>
        <dbReference type="ChEBI" id="CHEBI:18420"/>
    </cofactor>
</comment>
<reference evidence="7" key="1">
    <citation type="submission" date="2009-04" db="EMBL/GenBank/DDBJ databases">
        <authorList>
            <person name="Weinstock G."/>
            <person name="Sodergren E."/>
            <person name="Clifton S."/>
            <person name="Fulton L."/>
            <person name="Fulton B."/>
            <person name="Courtney L."/>
            <person name="Fronick C."/>
            <person name="Harrison M."/>
            <person name="Strong C."/>
            <person name="Farmer C."/>
            <person name="Delahaunty K."/>
            <person name="Markovic C."/>
            <person name="Hall O."/>
            <person name="Minx P."/>
            <person name="Tomlinson C."/>
            <person name="Mitreva M."/>
            <person name="Nelson J."/>
            <person name="Hou S."/>
            <person name="Wollam A."/>
            <person name="Pepin K.H."/>
            <person name="Johnson M."/>
            <person name="Bhonagiri V."/>
            <person name="Nash W.E."/>
            <person name="Warren W."/>
            <person name="Chinwalla A."/>
            <person name="Mardis E.R."/>
            <person name="Wilson R.K."/>
        </authorList>
    </citation>
    <scope>NUCLEOTIDE SEQUENCE [LARGE SCALE GENOMIC DNA]</scope>
    <source>
        <strain evidence="7">DSM 14600</strain>
    </source>
</reference>
<dbReference type="Pfam" id="PF10150">
    <property type="entry name" value="RNase_E_G"/>
    <property type="match status" value="1"/>
</dbReference>
<dbReference type="InterPro" id="IPR012340">
    <property type="entry name" value="NA-bd_OB-fold"/>
</dbReference>
<evidence type="ECO:0000256" key="3">
    <source>
        <dbReference type="ARBA" id="ARBA00022801"/>
    </source>
</evidence>
<evidence type="ECO:0000256" key="4">
    <source>
        <dbReference type="ARBA" id="ARBA00022842"/>
    </source>
</evidence>
<evidence type="ECO:0000313" key="8">
    <source>
        <dbReference type="Proteomes" id="UP000003494"/>
    </source>
</evidence>
<evidence type="ECO:0000259" key="6">
    <source>
        <dbReference type="Pfam" id="PF10150"/>
    </source>
</evidence>
<dbReference type="GO" id="GO:0005737">
    <property type="term" value="C:cytoplasm"/>
    <property type="evidence" value="ECO:0007669"/>
    <property type="project" value="TreeGrafter"/>
</dbReference>
<dbReference type="PANTHER" id="PTHR30001">
    <property type="entry name" value="RIBONUCLEASE"/>
    <property type="match status" value="1"/>
</dbReference>
<dbReference type="HOGENOM" id="CLU_003468_5_3_9"/>
<keyword evidence="4" id="KW-0460">Magnesium</keyword>
<dbReference type="GO" id="GO:0003723">
    <property type="term" value="F:RNA binding"/>
    <property type="evidence" value="ECO:0007669"/>
    <property type="project" value="UniProtKB-KW"/>
</dbReference>
<accession>C4GB79</accession>
<dbReference type="GO" id="GO:0004540">
    <property type="term" value="F:RNA nuclease activity"/>
    <property type="evidence" value="ECO:0007669"/>
    <property type="project" value="InterPro"/>
</dbReference>
<dbReference type="CDD" id="cd04453">
    <property type="entry name" value="S1_RNase_E"/>
    <property type="match status" value="1"/>
</dbReference>
<gene>
    <name evidence="7" type="ORF">GCWU000342_01180</name>
</gene>
<dbReference type="GO" id="GO:0016787">
    <property type="term" value="F:hydrolase activity"/>
    <property type="evidence" value="ECO:0007669"/>
    <property type="project" value="UniProtKB-KW"/>
</dbReference>
<dbReference type="AlphaFoldDB" id="C4GB79"/>
<dbReference type="GO" id="GO:0006364">
    <property type="term" value="P:rRNA processing"/>
    <property type="evidence" value="ECO:0007669"/>
    <property type="project" value="TreeGrafter"/>
</dbReference>
<dbReference type="RefSeq" id="WP_006906190.1">
    <property type="nucleotide sequence ID" value="NZ_GG665866.1"/>
</dbReference>
<dbReference type="SUPFAM" id="SSF50249">
    <property type="entry name" value="Nucleic acid-binding proteins"/>
    <property type="match status" value="1"/>
</dbReference>
<evidence type="ECO:0000256" key="5">
    <source>
        <dbReference type="ARBA" id="ARBA00022884"/>
    </source>
</evidence>
<sequence length="371" mass="41480">MPEISEQEQLEICITRMPWKDIEIGLFLVRTGDGQAIELQVENLARPSMVGQIHIGRIQKYLPSLHAAFVDIADQKKVFLPVKSPDELNYVRRQSKSEGIHGGDQILLQIVADPIKSKDAIGSSDIVFKSADVIAHLGSGESGISRKISGQDRRRLRDFLSACQGENYHLTLRTSAASLGEEELSGQVEALVEQMEDFQATIGQQALFTVFQPGQPLWMERLMTYPAGQIASITSDLEEVIASFAGERNNGSHTQGSKGCSWTRRADSRLADYAPLFHAYRDEYPLYQLRNLTRLMKEISSRTVWLPCGGNIVIDFINMRDKRDLTRVMEHLSSCCKRDPQGVSLVDVTALGLVEITRQKKYASLKQILSS</sequence>
<proteinExistence type="predicted"/>